<proteinExistence type="predicted"/>
<evidence type="ECO:0008006" key="3">
    <source>
        <dbReference type="Google" id="ProtNLM"/>
    </source>
</evidence>
<evidence type="ECO:0000313" key="2">
    <source>
        <dbReference type="Proteomes" id="UP000030401"/>
    </source>
</evidence>
<name>A0A0A5G703_9BACI</name>
<dbReference type="OrthoDB" id="2829902at2"/>
<comment type="caution">
    <text evidence="1">The sequence shown here is derived from an EMBL/GenBank/DDBJ whole genome shotgun (WGS) entry which is preliminary data.</text>
</comment>
<dbReference type="EMBL" id="AVPG01000010">
    <property type="protein sequence ID" value="KGX86943.1"/>
    <property type="molecule type" value="Genomic_DNA"/>
</dbReference>
<sequence length="244" mass="27242">MRGIYTIVVVALFLIACTQEEQTTVAENQQQPISPETDDEDQNAFTYPEIKLEAAGVNYAFPTKELPLLYTFLQGAGNPGKQIEEMKLVPLPHSDPRTSYFVIQYGCVQTDLCSQLFVKRTADALQSKLVGDLVSLQSAKFSPDESHVLLTFAPQASTRSSFSNNNPVIINTARLTKVETTSPNSLSKRQDWPILDSKWINNEHIELTIPNVASPSNEVLQKQEYFDDSNVQSITLTINDDKEV</sequence>
<dbReference type="RefSeq" id="WP_036834078.1">
    <property type="nucleotide sequence ID" value="NZ_AVPG01000010.1"/>
</dbReference>
<dbReference type="Proteomes" id="UP000030401">
    <property type="component" value="Unassembled WGS sequence"/>
</dbReference>
<keyword evidence="2" id="KW-1185">Reference proteome</keyword>
<organism evidence="1 2">
    <name type="scientific">Pontibacillus litoralis JSM 072002</name>
    <dbReference type="NCBI Taxonomy" id="1385512"/>
    <lineage>
        <taxon>Bacteria</taxon>
        <taxon>Bacillati</taxon>
        <taxon>Bacillota</taxon>
        <taxon>Bacilli</taxon>
        <taxon>Bacillales</taxon>
        <taxon>Bacillaceae</taxon>
        <taxon>Pontibacillus</taxon>
    </lineage>
</organism>
<dbReference type="STRING" id="1385512.N784_03510"/>
<dbReference type="PROSITE" id="PS51257">
    <property type="entry name" value="PROKAR_LIPOPROTEIN"/>
    <property type="match status" value="1"/>
</dbReference>
<gene>
    <name evidence="1" type="ORF">N784_03510</name>
</gene>
<dbReference type="eggNOG" id="ENOG5032PSZ">
    <property type="taxonomic scope" value="Bacteria"/>
</dbReference>
<reference evidence="1 2" key="1">
    <citation type="submission" date="2013-08" db="EMBL/GenBank/DDBJ databases">
        <authorList>
            <person name="Huang J."/>
            <person name="Wang G."/>
        </authorList>
    </citation>
    <scope>NUCLEOTIDE SEQUENCE [LARGE SCALE GENOMIC DNA]</scope>
    <source>
        <strain evidence="1 2">JSM 072002</strain>
    </source>
</reference>
<accession>A0A0A5G703</accession>
<protein>
    <recommendedName>
        <fullName evidence="3">Lipoprotein</fullName>
    </recommendedName>
</protein>
<evidence type="ECO:0000313" key="1">
    <source>
        <dbReference type="EMBL" id="KGX86943.1"/>
    </source>
</evidence>
<dbReference type="AlphaFoldDB" id="A0A0A5G703"/>